<comment type="caution">
    <text evidence="2">The sequence shown here is derived from an EMBL/GenBank/DDBJ whole genome shotgun (WGS) entry which is preliminary data.</text>
</comment>
<feature type="coiled-coil region" evidence="1">
    <location>
        <begin position="368"/>
        <end position="402"/>
    </location>
</feature>
<reference evidence="2" key="1">
    <citation type="journal article" date="2019" name="Sci. Rep.">
        <title>Draft genome of Tanacetum cinerariifolium, the natural source of mosquito coil.</title>
        <authorList>
            <person name="Yamashiro T."/>
            <person name="Shiraishi A."/>
            <person name="Satake H."/>
            <person name="Nakayama K."/>
        </authorList>
    </citation>
    <scope>NUCLEOTIDE SEQUENCE</scope>
</reference>
<dbReference type="AlphaFoldDB" id="A0A699HIZ8"/>
<keyword evidence="1" id="KW-0175">Coiled coil</keyword>
<accession>A0A699HIZ8</accession>
<evidence type="ECO:0000313" key="2">
    <source>
        <dbReference type="EMBL" id="GEY25811.1"/>
    </source>
</evidence>
<sequence length="464" mass="53173">MTQPQRQDDVHQDELCPPNKRYALMDANKKIDLHNPLCSNESKILANILQNHPLRFNIASSSLVPWIYLGQFWNTLKEDGSKYRLSFVLDRKELTEGLHYSLEYPSTLIPYPIFTKLIMRKNKAGVGMNILSWMITDEMKLTENYQILHIPPRRLTRLTPPTPILTVAEVENMIVQDTIQLSIAKQKSHDDLEGKKNKEKVKEQLIAEEIKKMVEGTKNVEEDVVVNYVINSQMILSLEEYESAEDDYELRKRVKGKNELAVTNPIPSSSTPASTSSKLFIHNASYLYSNLRLDVSNYTRVSLMSCKDDTSIFFRHLKTRFLARKKFNVLAQHLQKVMEEALPNMVDDRVKELTKTQVPLYVVEGLIMERKQNQADVAKMIADAIQQERNNLLAEITSQINNAITNHIPSQVDLSVRNYMSALKIKFEGLHASNTPCRSSAIHLIDLANPHDDAYPKGENNAKR</sequence>
<dbReference type="EMBL" id="BKCJ010163916">
    <property type="protein sequence ID" value="GEY25811.1"/>
    <property type="molecule type" value="Genomic_DNA"/>
</dbReference>
<organism evidence="2">
    <name type="scientific">Tanacetum cinerariifolium</name>
    <name type="common">Dalmatian daisy</name>
    <name type="synonym">Chrysanthemum cinerariifolium</name>
    <dbReference type="NCBI Taxonomy" id="118510"/>
    <lineage>
        <taxon>Eukaryota</taxon>
        <taxon>Viridiplantae</taxon>
        <taxon>Streptophyta</taxon>
        <taxon>Embryophyta</taxon>
        <taxon>Tracheophyta</taxon>
        <taxon>Spermatophyta</taxon>
        <taxon>Magnoliopsida</taxon>
        <taxon>eudicotyledons</taxon>
        <taxon>Gunneridae</taxon>
        <taxon>Pentapetalae</taxon>
        <taxon>asterids</taxon>
        <taxon>campanulids</taxon>
        <taxon>Asterales</taxon>
        <taxon>Asteraceae</taxon>
        <taxon>Asteroideae</taxon>
        <taxon>Anthemideae</taxon>
        <taxon>Anthemidinae</taxon>
        <taxon>Tanacetum</taxon>
    </lineage>
</organism>
<proteinExistence type="predicted"/>
<evidence type="ECO:0000256" key="1">
    <source>
        <dbReference type="SAM" id="Coils"/>
    </source>
</evidence>
<gene>
    <name evidence="2" type="ORF">Tci_397785</name>
</gene>
<protein>
    <submittedName>
        <fullName evidence="2">Uncharacterized protein</fullName>
    </submittedName>
</protein>
<name>A0A699HIZ8_TANCI</name>